<dbReference type="PROSITE" id="PS51257">
    <property type="entry name" value="PROKAR_LIPOPROTEIN"/>
    <property type="match status" value="1"/>
</dbReference>
<evidence type="ECO:0000313" key="3">
    <source>
        <dbReference type="EMBL" id="KZN46902.1"/>
    </source>
</evidence>
<proteinExistence type="predicted"/>
<gene>
    <name evidence="3" type="ORF">N476_03125</name>
</gene>
<sequence length="101" mass="10423">MKRLHYFTLALLACVSISGCGGSDSQASNNNPGSPPITQPEPKPDPEPGKKVADHNVKTSKLGGSRVQETTSGAHDLAASVSIVTQKASSENYSLSNAATN</sequence>
<feature type="compositionally biased region" description="Basic and acidic residues" evidence="1">
    <location>
        <begin position="42"/>
        <end position="57"/>
    </location>
</feature>
<evidence type="ECO:0000256" key="2">
    <source>
        <dbReference type="SAM" id="SignalP"/>
    </source>
</evidence>
<dbReference type="PATRIC" id="fig|1365251.3.peg.4282"/>
<evidence type="ECO:0000256" key="1">
    <source>
        <dbReference type="SAM" id="MobiDB-lite"/>
    </source>
</evidence>
<feature type="chain" id="PRO_5007884397" evidence="2">
    <location>
        <begin position="22"/>
        <end position="101"/>
    </location>
</feature>
<dbReference type="AlphaFoldDB" id="A0A167BU24"/>
<dbReference type="Proteomes" id="UP000076503">
    <property type="component" value="Unassembled WGS sequence"/>
</dbReference>
<feature type="signal peptide" evidence="2">
    <location>
        <begin position="1"/>
        <end position="21"/>
    </location>
</feature>
<keyword evidence="2" id="KW-0732">Signal</keyword>
<organism evidence="3 4">
    <name type="scientific">Pseudoalteromonas luteoviolacea H33</name>
    <dbReference type="NCBI Taxonomy" id="1365251"/>
    <lineage>
        <taxon>Bacteria</taxon>
        <taxon>Pseudomonadati</taxon>
        <taxon>Pseudomonadota</taxon>
        <taxon>Gammaproteobacteria</taxon>
        <taxon>Alteromonadales</taxon>
        <taxon>Pseudoalteromonadaceae</taxon>
        <taxon>Pseudoalteromonas</taxon>
    </lineage>
</organism>
<feature type="region of interest" description="Disordered" evidence="1">
    <location>
        <begin position="21"/>
        <end position="78"/>
    </location>
</feature>
<dbReference type="OrthoDB" id="6315763at2"/>
<accession>A0A167BU24</accession>
<dbReference type="RefSeq" id="WP_063363498.1">
    <property type="nucleotide sequence ID" value="NZ_AUXZ01000108.1"/>
</dbReference>
<name>A0A167BU24_9GAMM</name>
<feature type="compositionally biased region" description="Polar residues" evidence="1">
    <location>
        <begin position="23"/>
        <end position="32"/>
    </location>
</feature>
<reference evidence="3 4" key="1">
    <citation type="submission" date="2013-07" db="EMBL/GenBank/DDBJ databases">
        <title>Comparative Genomic and Metabolomic Analysis of Twelve Strains of Pseudoalteromonas luteoviolacea.</title>
        <authorList>
            <person name="Vynne N.G."/>
            <person name="Mansson M."/>
            <person name="Gram L."/>
        </authorList>
    </citation>
    <scope>NUCLEOTIDE SEQUENCE [LARGE SCALE GENOMIC DNA]</scope>
    <source>
        <strain evidence="3 4">H33</strain>
    </source>
</reference>
<dbReference type="EMBL" id="AUXZ01000108">
    <property type="protein sequence ID" value="KZN46902.1"/>
    <property type="molecule type" value="Genomic_DNA"/>
</dbReference>
<comment type="caution">
    <text evidence="3">The sequence shown here is derived from an EMBL/GenBank/DDBJ whole genome shotgun (WGS) entry which is preliminary data.</text>
</comment>
<protein>
    <submittedName>
        <fullName evidence="3">Uncharacterized protein</fullName>
    </submittedName>
</protein>
<evidence type="ECO:0000313" key="4">
    <source>
        <dbReference type="Proteomes" id="UP000076503"/>
    </source>
</evidence>